<evidence type="ECO:0000313" key="11">
    <source>
        <dbReference type="Proteomes" id="UP000305282"/>
    </source>
</evidence>
<evidence type="ECO:0000313" key="10">
    <source>
        <dbReference type="EMBL" id="THJ76317.1"/>
    </source>
</evidence>
<feature type="transmembrane region" description="Helical" evidence="9">
    <location>
        <begin position="452"/>
        <end position="471"/>
    </location>
</feature>
<dbReference type="GO" id="GO:0016758">
    <property type="term" value="F:hexosyltransferase activity"/>
    <property type="evidence" value="ECO:0007669"/>
    <property type="project" value="InterPro"/>
</dbReference>
<evidence type="ECO:0000256" key="2">
    <source>
        <dbReference type="ARBA" id="ARBA00022475"/>
    </source>
</evidence>
<organism evidence="10 11">
    <name type="scientific">Candidatus Frankia alpina</name>
    <dbReference type="NCBI Taxonomy" id="2699483"/>
    <lineage>
        <taxon>Bacteria</taxon>
        <taxon>Bacillati</taxon>
        <taxon>Actinomycetota</taxon>
        <taxon>Actinomycetes</taxon>
        <taxon>Frankiales</taxon>
        <taxon>Frankiaceae</taxon>
        <taxon>Frankia</taxon>
    </lineage>
</organism>
<evidence type="ECO:0000256" key="7">
    <source>
        <dbReference type="ARBA" id="ARBA00024033"/>
    </source>
</evidence>
<keyword evidence="5 9" id="KW-1133">Transmembrane helix</keyword>
<feature type="transmembrane region" description="Helical" evidence="9">
    <location>
        <begin position="210"/>
        <end position="227"/>
    </location>
</feature>
<feature type="transmembrane region" description="Helical" evidence="9">
    <location>
        <begin position="524"/>
        <end position="545"/>
    </location>
</feature>
<reference evidence="10 11" key="1">
    <citation type="submission" date="2019-04" db="EMBL/GenBank/DDBJ databases">
        <title>Draft genome sequences for three unisolated Alnus-infective Frankia Sp+ strains, AgTrS, AiOr and AvVan, the first sequenced Frankia strains able to sporulate in-planta.</title>
        <authorList>
            <person name="Bethencourt L."/>
            <person name="Vautrin F."/>
            <person name="Taib N."/>
            <person name="Dubost A."/>
            <person name="Castro-Garcia L."/>
            <person name="Imbaud O."/>
            <person name="Abrouk D."/>
            <person name="Fournier P."/>
            <person name="Briolay J."/>
            <person name="Nguyen A."/>
            <person name="Normand P."/>
            <person name="Fernandez M.P."/>
            <person name="Brochier-Armanet C."/>
            <person name="Herrera-Belaroussi A."/>
        </authorList>
    </citation>
    <scope>NUCLEOTIDE SEQUENCE [LARGE SCALE GENOMIC DNA]</scope>
    <source>
        <strain evidence="10 11">AvVan</strain>
    </source>
</reference>
<evidence type="ECO:0000256" key="3">
    <source>
        <dbReference type="ARBA" id="ARBA00022679"/>
    </source>
</evidence>
<dbReference type="AlphaFoldDB" id="A0A4S5EUS8"/>
<name>A0A4S5EUS8_9ACTN</name>
<dbReference type="RefSeq" id="WP_136446378.1">
    <property type="nucleotide sequence ID" value="NZ_SSXH01000004.1"/>
</dbReference>
<evidence type="ECO:0000256" key="1">
    <source>
        <dbReference type="ARBA" id="ARBA00004651"/>
    </source>
</evidence>
<accession>A0A4S5EUS8</accession>
<evidence type="ECO:0000256" key="5">
    <source>
        <dbReference type="ARBA" id="ARBA00022989"/>
    </source>
</evidence>
<dbReference type="EMBL" id="SSXH01000004">
    <property type="protein sequence ID" value="THJ76317.1"/>
    <property type="molecule type" value="Genomic_DNA"/>
</dbReference>
<evidence type="ECO:0000256" key="6">
    <source>
        <dbReference type="ARBA" id="ARBA00023136"/>
    </source>
</evidence>
<dbReference type="Pfam" id="PF09594">
    <property type="entry name" value="GT87"/>
    <property type="match status" value="1"/>
</dbReference>
<keyword evidence="4 9" id="KW-0812">Transmembrane</keyword>
<feature type="compositionally biased region" description="Low complexity" evidence="8">
    <location>
        <begin position="649"/>
        <end position="661"/>
    </location>
</feature>
<feature type="transmembrane region" description="Helical" evidence="9">
    <location>
        <begin position="358"/>
        <end position="384"/>
    </location>
</feature>
<feature type="transmembrane region" description="Helical" evidence="9">
    <location>
        <begin position="491"/>
        <end position="512"/>
    </location>
</feature>
<feature type="compositionally biased region" description="Low complexity" evidence="8">
    <location>
        <begin position="627"/>
        <end position="639"/>
    </location>
</feature>
<keyword evidence="2" id="KW-1003">Cell membrane</keyword>
<protein>
    <submittedName>
        <fullName evidence="10">DUF2029 domain-containing protein</fullName>
    </submittedName>
</protein>
<comment type="caution">
    <text evidence="10">The sequence shown here is derived from an EMBL/GenBank/DDBJ whole genome shotgun (WGS) entry which is preliminary data.</text>
</comment>
<comment type="subcellular location">
    <subcellularLocation>
        <location evidence="1">Cell membrane</location>
        <topology evidence="1">Multi-pass membrane protein</topology>
    </subcellularLocation>
</comment>
<keyword evidence="6 9" id="KW-0472">Membrane</keyword>
<feature type="transmembrane region" description="Helical" evidence="9">
    <location>
        <begin position="159"/>
        <end position="182"/>
    </location>
</feature>
<keyword evidence="11" id="KW-1185">Reference proteome</keyword>
<dbReference type="Proteomes" id="UP000305282">
    <property type="component" value="Unassembled WGS sequence"/>
</dbReference>
<keyword evidence="3" id="KW-0808">Transferase</keyword>
<evidence type="ECO:0000256" key="8">
    <source>
        <dbReference type="SAM" id="MobiDB-lite"/>
    </source>
</evidence>
<feature type="transmembrane region" description="Helical" evidence="9">
    <location>
        <begin position="391"/>
        <end position="411"/>
    </location>
</feature>
<dbReference type="OrthoDB" id="3348156at2"/>
<feature type="region of interest" description="Disordered" evidence="8">
    <location>
        <begin position="587"/>
        <end position="701"/>
    </location>
</feature>
<feature type="transmembrane region" description="Helical" evidence="9">
    <location>
        <begin position="269"/>
        <end position="290"/>
    </location>
</feature>
<evidence type="ECO:0000256" key="4">
    <source>
        <dbReference type="ARBA" id="ARBA00022692"/>
    </source>
</evidence>
<gene>
    <name evidence="10" type="ORF">E7Y31_00435</name>
</gene>
<dbReference type="InterPro" id="IPR018584">
    <property type="entry name" value="GT87"/>
</dbReference>
<dbReference type="GO" id="GO:0005886">
    <property type="term" value="C:plasma membrane"/>
    <property type="evidence" value="ECO:0007669"/>
    <property type="project" value="UniProtKB-SubCell"/>
</dbReference>
<proteinExistence type="inferred from homology"/>
<sequence length="701" mass="75542">MARMAMTPAPPARVSPAREDPVVAEASQLIGGPPGEHAVVPDRRTWLTPLRVLMALAIVASVLGYTQKIGCRDTRSWTHEHQYSSLCYSDVVALYSQEGLVDKKIPYLDYPTEYPPLIGAAMQLISWPASHASGPRVVYRDDGGRRVFDHYTMDRRSAVFYDLTALLFMVAVGVAVACTALTAGSRRVWDAALFALAPALILHLLTNWDILAVAFAAGGLLAWSRRAPRLAGLLLGLGILTKLYPVLFLLGLFFVCLRAGKLRELAKTVTTAIVTVVVVVVPLWLVAGYFDKQNNKVGDSIWTTFWHGGDWVPLLGGGPDWARNGLARFVDLNSDRGADWDSVAFGATWLADRHDPAWFAPMHLLVCVATAVVVLAVAAALIVHRPDTRRLVVASAVATWITVSVAVPLVLQGIREHGLPIGTLNTITAATLVVAVIAIGLLTWFAPRRPRLPQVLFLLVVAFLLSNKVFSPQYTIWLLPLVALARPRWRLFLLWQACEAWVLFTRFMHFIYNDTQGRRGIDRGWFVGAVALRDLVLLIMAGFVIREILHPWADIVRTGGWAQPADRLATDRPAALDLGAVDDPAGGVLDHAPDVRGGWHGRPTRSPRDRARELPTVTGDADGRDGGASAEARVSAGAGTTAGAGVQAGAGTDAGAAGEPAARPEFEPLEPGALFRPRQNRPDAAPDAAPDADDGTGPPGG</sequence>
<feature type="transmembrane region" description="Helical" evidence="9">
    <location>
        <begin position="233"/>
        <end position="257"/>
    </location>
</feature>
<feature type="transmembrane region" description="Helical" evidence="9">
    <location>
        <begin position="423"/>
        <end position="445"/>
    </location>
</feature>
<comment type="similarity">
    <text evidence="7">Belongs to the glycosyltransferase 87 family.</text>
</comment>
<evidence type="ECO:0000256" key="9">
    <source>
        <dbReference type="SAM" id="Phobius"/>
    </source>
</evidence>